<dbReference type="PANTHER" id="PTHR44520:SF2">
    <property type="entry name" value="RESPONSE REGULATOR RCP1"/>
    <property type="match status" value="1"/>
</dbReference>
<organism evidence="2">
    <name type="scientific">marine sediment metagenome</name>
    <dbReference type="NCBI Taxonomy" id="412755"/>
    <lineage>
        <taxon>unclassified sequences</taxon>
        <taxon>metagenomes</taxon>
        <taxon>ecological metagenomes</taxon>
    </lineage>
</organism>
<dbReference type="SMART" id="SM00448">
    <property type="entry name" value="REC"/>
    <property type="match status" value="1"/>
</dbReference>
<reference evidence="2" key="1">
    <citation type="journal article" date="2015" name="Nature">
        <title>Complex archaea that bridge the gap between prokaryotes and eukaryotes.</title>
        <authorList>
            <person name="Spang A."/>
            <person name="Saw J.H."/>
            <person name="Jorgensen S.L."/>
            <person name="Zaremba-Niedzwiedzka K."/>
            <person name="Martijn J."/>
            <person name="Lind A.E."/>
            <person name="van Eijk R."/>
            <person name="Schleper C."/>
            <person name="Guy L."/>
            <person name="Ettema T.J."/>
        </authorList>
    </citation>
    <scope>NUCLEOTIDE SEQUENCE</scope>
</reference>
<feature type="domain" description="Response regulatory" evidence="1">
    <location>
        <begin position="6"/>
        <end position="133"/>
    </location>
</feature>
<dbReference type="InterPro" id="IPR001789">
    <property type="entry name" value="Sig_transdc_resp-reg_receiver"/>
</dbReference>
<dbReference type="SUPFAM" id="SSF52172">
    <property type="entry name" value="CheY-like"/>
    <property type="match status" value="1"/>
</dbReference>
<dbReference type="PROSITE" id="PS50110">
    <property type="entry name" value="RESPONSE_REGULATORY"/>
    <property type="match status" value="1"/>
</dbReference>
<dbReference type="InterPro" id="IPR052893">
    <property type="entry name" value="TCS_response_regulator"/>
</dbReference>
<evidence type="ECO:0000259" key="1">
    <source>
        <dbReference type="PROSITE" id="PS50110"/>
    </source>
</evidence>
<dbReference type="InterPro" id="IPR011006">
    <property type="entry name" value="CheY-like_superfamily"/>
</dbReference>
<proteinExistence type="predicted"/>
<gene>
    <name evidence="2" type="ORF">LCGC14_0051720</name>
</gene>
<protein>
    <recommendedName>
        <fullName evidence="1">Response regulatory domain-containing protein</fullName>
    </recommendedName>
</protein>
<evidence type="ECO:0000313" key="2">
    <source>
        <dbReference type="EMBL" id="KKO07830.1"/>
    </source>
</evidence>
<dbReference type="EMBL" id="LAZR01000011">
    <property type="protein sequence ID" value="KKO07830.1"/>
    <property type="molecule type" value="Genomic_DNA"/>
</dbReference>
<dbReference type="AlphaFoldDB" id="A0A0F9VUW1"/>
<dbReference type="PANTHER" id="PTHR44520">
    <property type="entry name" value="RESPONSE REGULATOR RCP1-RELATED"/>
    <property type="match status" value="1"/>
</dbReference>
<name>A0A0F9VUW1_9ZZZZ</name>
<dbReference type="Pfam" id="PF00072">
    <property type="entry name" value="Response_reg"/>
    <property type="match status" value="1"/>
</dbReference>
<dbReference type="GO" id="GO:0000160">
    <property type="term" value="P:phosphorelay signal transduction system"/>
    <property type="evidence" value="ECO:0007669"/>
    <property type="project" value="InterPro"/>
</dbReference>
<comment type="caution">
    <text evidence="2">The sequence shown here is derived from an EMBL/GenBank/DDBJ whole genome shotgun (WGS) entry which is preliminary data.</text>
</comment>
<accession>A0A0F9VUW1</accession>
<dbReference type="Gene3D" id="3.40.50.2300">
    <property type="match status" value="1"/>
</dbReference>
<sequence length="134" mass="15352">MDNSISVCIIDDDEVFQYTILHTLEAHQSVGKITPFTDGAEAMTFIKANMHNPKELPDVIFLDINMPVMDGYSFMDEYIKTISLIEKKITIYILSSSVDLVDFEKTKKISEVSDYIIKPIRENQLTKILSEIKK</sequence>